<feature type="transmembrane region" description="Helical" evidence="5">
    <location>
        <begin position="245"/>
        <end position="266"/>
    </location>
</feature>
<keyword evidence="9" id="KW-1185">Reference proteome</keyword>
<name>A0A1H1P3F4_BRESA</name>
<feature type="transmembrane region" description="Helical" evidence="5">
    <location>
        <begin position="59"/>
        <end position="80"/>
    </location>
</feature>
<feature type="domain" description="ABC transporter" evidence="6">
    <location>
        <begin position="250"/>
        <end position="561"/>
    </location>
</feature>
<accession>A0A1H1P3F4</accession>
<dbReference type="GO" id="GO:0016887">
    <property type="term" value="F:ATP hydrolysis activity"/>
    <property type="evidence" value="ECO:0007669"/>
    <property type="project" value="InterPro"/>
</dbReference>
<evidence type="ECO:0000256" key="5">
    <source>
        <dbReference type="SAM" id="Phobius"/>
    </source>
</evidence>
<keyword evidence="3 5" id="KW-1133">Transmembrane helix</keyword>
<dbReference type="InterPro" id="IPR017871">
    <property type="entry name" value="ABC_transporter-like_CS"/>
</dbReference>
<dbReference type="InterPro" id="IPR003439">
    <property type="entry name" value="ABC_transporter-like_ATP-bd"/>
</dbReference>
<dbReference type="InterPro" id="IPR039421">
    <property type="entry name" value="Type_1_exporter"/>
</dbReference>
<dbReference type="GO" id="GO:0005524">
    <property type="term" value="F:ATP binding"/>
    <property type="evidence" value="ECO:0007669"/>
    <property type="project" value="InterPro"/>
</dbReference>
<dbReference type="GO" id="GO:0015421">
    <property type="term" value="F:ABC-type oligopeptide transporter activity"/>
    <property type="evidence" value="ECO:0007669"/>
    <property type="project" value="TreeGrafter"/>
</dbReference>
<dbReference type="InterPro" id="IPR011527">
    <property type="entry name" value="ABC1_TM_dom"/>
</dbReference>
<comment type="subcellular location">
    <subcellularLocation>
        <location evidence="1">Cell membrane</location>
        <topology evidence="1">Multi-pass membrane protein</topology>
    </subcellularLocation>
</comment>
<keyword evidence="4 5" id="KW-0472">Membrane</keyword>
<feature type="transmembrane region" description="Helical" evidence="5">
    <location>
        <begin position="163"/>
        <end position="180"/>
    </location>
</feature>
<dbReference type="PANTHER" id="PTHR43394">
    <property type="entry name" value="ATP-DEPENDENT PERMEASE MDL1, MITOCHONDRIAL"/>
    <property type="match status" value="1"/>
</dbReference>
<dbReference type="PROSITE" id="PS50893">
    <property type="entry name" value="ABC_TRANSPORTER_2"/>
    <property type="match status" value="1"/>
</dbReference>
<feature type="domain" description="ABC transmembrane type-1" evidence="7">
    <location>
        <begin position="26"/>
        <end position="304"/>
    </location>
</feature>
<dbReference type="Gene3D" id="1.20.1560.10">
    <property type="entry name" value="ABC transporter type 1, transmembrane domain"/>
    <property type="match status" value="1"/>
</dbReference>
<evidence type="ECO:0000256" key="4">
    <source>
        <dbReference type="ARBA" id="ARBA00023136"/>
    </source>
</evidence>
<dbReference type="InterPro" id="IPR027417">
    <property type="entry name" value="P-loop_NTPase"/>
</dbReference>
<evidence type="ECO:0000259" key="6">
    <source>
        <dbReference type="PROSITE" id="PS50893"/>
    </source>
</evidence>
<dbReference type="PROSITE" id="PS50929">
    <property type="entry name" value="ABC_TM1F"/>
    <property type="match status" value="1"/>
</dbReference>
<dbReference type="AlphaFoldDB" id="A0A1H1P3F4"/>
<dbReference type="RefSeq" id="WP_231939039.1">
    <property type="nucleotide sequence ID" value="NZ_LT629739.1"/>
</dbReference>
<evidence type="ECO:0000256" key="3">
    <source>
        <dbReference type="ARBA" id="ARBA00022989"/>
    </source>
</evidence>
<gene>
    <name evidence="8" type="ORF">SAMN04489751_1125</name>
</gene>
<dbReference type="EMBL" id="LT629739">
    <property type="protein sequence ID" value="SDS05722.1"/>
    <property type="molecule type" value="Genomic_DNA"/>
</dbReference>
<dbReference type="Pfam" id="PF00005">
    <property type="entry name" value="ABC_tran"/>
    <property type="match status" value="1"/>
</dbReference>
<organism evidence="8 9">
    <name type="scientific">Brevibacterium sandarakinum</name>
    <dbReference type="NCBI Taxonomy" id="629680"/>
    <lineage>
        <taxon>Bacteria</taxon>
        <taxon>Bacillati</taxon>
        <taxon>Actinomycetota</taxon>
        <taxon>Actinomycetes</taxon>
        <taxon>Micrococcales</taxon>
        <taxon>Brevibacteriaceae</taxon>
        <taxon>Brevibacterium</taxon>
    </lineage>
</organism>
<evidence type="ECO:0000256" key="2">
    <source>
        <dbReference type="ARBA" id="ARBA00022692"/>
    </source>
</evidence>
<proteinExistence type="predicted"/>
<sequence length="579" mass="59609">MPQTPSSGSILLRRAARRRLGLLLPGVITMSLWQVCEALVPVAIGIVVDVAIIPLSLPMLIVSIIGIGLLFTVLSLGYRFGARLCNSAREHEAHALRVEITHAALTSANLPPDRASGEVLSIASADADTAAQSFAQLGRGIASVLGMITAAVFLLIADPVTGLVVLIAVPIGLVIVALPGRSVSTKASAQLEAVARAGRSASDLMHGLRVIKAMGGESWAVSRYRHTSDEAATAGIATGERTGRLAGLGALVMSVVLAIVLIVAGLRLIEGQMSVGALIGILGMTAFLTEPMRALAEIVGLFAQSHGAAQRISQLLTDIDGEDAAPTAAATADSQATAPTVAITEEAISIRDWSVGEDRTVDFTTTFGSLTCIVTEQPEAETALIAALAGHARGTGVGQMIVSPHTVDLFEGTIRSNITMILGADDVPVTAEVLAASGADELLGLVDAGLDHRIQELGGNLSGGQRQRVALARALHADPQFLVLHEPTTAVDAVTEARIAAGLQDLRSSREDAATLIATSSPAFLAVADSVVFVPATGPALIGKHADLLAAADESASNTSTDESVDRISATAYRNAVTR</sequence>
<dbReference type="PROSITE" id="PS00211">
    <property type="entry name" value="ABC_TRANSPORTER_1"/>
    <property type="match status" value="1"/>
</dbReference>
<evidence type="ECO:0000313" key="9">
    <source>
        <dbReference type="Proteomes" id="UP000199700"/>
    </source>
</evidence>
<protein>
    <submittedName>
        <fullName evidence="8">ABC transporter</fullName>
    </submittedName>
</protein>
<dbReference type="SUPFAM" id="SSF90123">
    <property type="entry name" value="ABC transporter transmembrane region"/>
    <property type="match status" value="1"/>
</dbReference>
<dbReference type="Gene3D" id="3.40.50.300">
    <property type="entry name" value="P-loop containing nucleotide triphosphate hydrolases"/>
    <property type="match status" value="1"/>
</dbReference>
<dbReference type="InterPro" id="IPR036640">
    <property type="entry name" value="ABC1_TM_sf"/>
</dbReference>
<dbReference type="GO" id="GO:0005886">
    <property type="term" value="C:plasma membrane"/>
    <property type="evidence" value="ECO:0007669"/>
    <property type="project" value="UniProtKB-SubCell"/>
</dbReference>
<dbReference type="SUPFAM" id="SSF52540">
    <property type="entry name" value="P-loop containing nucleoside triphosphate hydrolases"/>
    <property type="match status" value="1"/>
</dbReference>
<evidence type="ECO:0000259" key="7">
    <source>
        <dbReference type="PROSITE" id="PS50929"/>
    </source>
</evidence>
<dbReference type="Pfam" id="PF00664">
    <property type="entry name" value="ABC_membrane"/>
    <property type="match status" value="1"/>
</dbReference>
<dbReference type="PANTHER" id="PTHR43394:SF1">
    <property type="entry name" value="ATP-BINDING CASSETTE SUB-FAMILY B MEMBER 10, MITOCHONDRIAL"/>
    <property type="match status" value="1"/>
</dbReference>
<evidence type="ECO:0000256" key="1">
    <source>
        <dbReference type="ARBA" id="ARBA00004651"/>
    </source>
</evidence>
<reference evidence="8" key="1">
    <citation type="submission" date="2016-10" db="EMBL/GenBank/DDBJ databases">
        <authorList>
            <person name="Varghese N."/>
            <person name="Submissions S."/>
        </authorList>
    </citation>
    <scope>NUCLEOTIDE SEQUENCE [LARGE SCALE GENOMIC DNA]</scope>
    <source>
        <strain evidence="8">DSM 22082</strain>
    </source>
</reference>
<dbReference type="STRING" id="629680.SAMN04489751_1125"/>
<dbReference type="Proteomes" id="UP000199700">
    <property type="component" value="Chromosome"/>
</dbReference>
<dbReference type="CDD" id="cd07346">
    <property type="entry name" value="ABC_6TM_exporters"/>
    <property type="match status" value="1"/>
</dbReference>
<evidence type="ECO:0000313" key="8">
    <source>
        <dbReference type="EMBL" id="SDS05722.1"/>
    </source>
</evidence>
<feature type="transmembrane region" description="Helical" evidence="5">
    <location>
        <begin position="20"/>
        <end position="53"/>
    </location>
</feature>
<keyword evidence="2 5" id="KW-0812">Transmembrane</keyword>
<feature type="transmembrane region" description="Helical" evidence="5">
    <location>
        <begin position="140"/>
        <end position="157"/>
    </location>
</feature>